<dbReference type="VEuPathDB" id="FungiDB:MAPG_11982"/>
<organism evidence="3">
    <name type="scientific">Magnaporthiopsis poae (strain ATCC 64411 / 73-15)</name>
    <name type="common">Kentucky bluegrass fungus</name>
    <name type="synonym">Magnaporthe poae</name>
    <dbReference type="NCBI Taxonomy" id="644358"/>
    <lineage>
        <taxon>Eukaryota</taxon>
        <taxon>Fungi</taxon>
        <taxon>Dikarya</taxon>
        <taxon>Ascomycota</taxon>
        <taxon>Pezizomycotina</taxon>
        <taxon>Sordariomycetes</taxon>
        <taxon>Sordariomycetidae</taxon>
        <taxon>Magnaporthales</taxon>
        <taxon>Magnaporthaceae</taxon>
        <taxon>Magnaporthiopsis</taxon>
    </lineage>
</organism>
<sequence>MSSSNPEFPGEDFFHPGFTPASFSPKSEPPEKEALGQQQQQQQQEKPQNVIPRRPVPPPRHSLAAAPAEAVNAPAIGLGLDSGSETWPRDGRLEGPETLVTAGTDREAEPEPSKSSGGSGAGTAPAKAIDEASSPSSTYGESGFISANPSRPSPPPPWPASPHVQRDYAFSQLHGDSQLPHAHPVSPISDSENFSSRNASRTNSLAYRVSQRTIPRSTDSSVSRRDAPLPPLPQESSPFPDSPGEAVPSAGFVGSPAPPHGYFAGAVQPSAQTVATSSSPRRQSSMEISSDERRASLKKDWPLGQHAAVALSPPQSAIQSQNQTLELPFQREDESPVHETPMSQRPPSPEFFTPQASMPQARFSAHQQPTPRRTSQQVFSPYVPSPRQQHPRFSQQRSSQHAIFVPDRASVQGPPSPPHRQISPQMPLHPLQQHPPLPAHYQTSATAGSGETPFMQQYEDSSVFARTTDTSVLKEEEAYLGRGVAVGATRAVGETGERRLSTQSRSGAASAHSLWGGFRASWLPEVLWCLVAVACLGIIGVLLSRYDGHALASWPLPITLNTLIAFLVSICHAALLFPVLEGLGQLKWNWFARQDRSLADFQAYEDARRGPVGTVRLAFVTKGRCLSLLAAVIMLTSVVTSPLTQMIIEYPTRLVTGTSQASEVQGESYPFTDTAAASGFAADLDMRQKQSIQLGIYNPVDMDLAPLPPNCGSKG</sequence>
<accession>A0A0H2UD07</accession>
<reference evidence="3" key="1">
    <citation type="submission" date="2010-05" db="EMBL/GenBank/DDBJ databases">
        <title>The Genome Sequence of Magnaporthe poae strain ATCC 64411.</title>
        <authorList>
            <consortium name="The Broad Institute Genome Sequencing Platform"/>
            <consortium name="Broad Institute Genome Sequencing Center for Infectious Disease"/>
            <person name="Ma L.-J."/>
            <person name="Dead R."/>
            <person name="Young S."/>
            <person name="Zeng Q."/>
            <person name="Koehrsen M."/>
            <person name="Alvarado L."/>
            <person name="Berlin A."/>
            <person name="Chapman S.B."/>
            <person name="Chen Z."/>
            <person name="Freedman E."/>
            <person name="Gellesch M."/>
            <person name="Goldberg J."/>
            <person name="Griggs A."/>
            <person name="Gujja S."/>
            <person name="Heilman E.R."/>
            <person name="Heiman D."/>
            <person name="Hepburn T."/>
            <person name="Howarth C."/>
            <person name="Jen D."/>
            <person name="Larson L."/>
            <person name="Mehta T."/>
            <person name="Neiman D."/>
            <person name="Pearson M."/>
            <person name="Roberts A."/>
            <person name="Saif S."/>
            <person name="Shea T."/>
            <person name="Shenoy N."/>
            <person name="Sisk P."/>
            <person name="Stolte C."/>
            <person name="Sykes S."/>
            <person name="Walk T."/>
            <person name="White J."/>
            <person name="Yandava C."/>
            <person name="Haas B."/>
            <person name="Nusbaum C."/>
            <person name="Birren B."/>
        </authorList>
    </citation>
    <scope>NUCLEOTIDE SEQUENCE</scope>
    <source>
        <strain evidence="3">ATCC 64411</strain>
    </source>
</reference>
<keyword evidence="2" id="KW-1133">Transmembrane helix</keyword>
<protein>
    <submittedName>
        <fullName evidence="3">Uncharacterized protein</fullName>
    </submittedName>
</protein>
<dbReference type="PANTHER" id="PTHR35394">
    <property type="entry name" value="DUF3176 DOMAIN-CONTAINING PROTEIN"/>
    <property type="match status" value="1"/>
</dbReference>
<feature type="non-terminal residue" evidence="3">
    <location>
        <position position="715"/>
    </location>
</feature>
<feature type="compositionally biased region" description="Polar residues" evidence="1">
    <location>
        <begin position="313"/>
        <end position="325"/>
    </location>
</feature>
<feature type="compositionally biased region" description="Polar residues" evidence="1">
    <location>
        <begin position="441"/>
        <end position="453"/>
    </location>
</feature>
<feature type="compositionally biased region" description="Polar residues" evidence="1">
    <location>
        <begin position="188"/>
        <end position="221"/>
    </location>
</feature>
<evidence type="ECO:0000313" key="3">
    <source>
        <dbReference type="EMBL" id="KLU93041.1"/>
    </source>
</evidence>
<evidence type="ECO:0000256" key="2">
    <source>
        <dbReference type="SAM" id="Phobius"/>
    </source>
</evidence>
<feature type="region of interest" description="Disordered" evidence="1">
    <location>
        <begin position="1"/>
        <end position="453"/>
    </location>
</feature>
<keyword evidence="2" id="KW-0812">Transmembrane</keyword>
<feature type="compositionally biased region" description="Low complexity" evidence="1">
    <location>
        <begin position="64"/>
        <end position="75"/>
    </location>
</feature>
<feature type="compositionally biased region" description="Polar residues" evidence="1">
    <location>
        <begin position="365"/>
        <end position="379"/>
    </location>
</feature>
<feature type="compositionally biased region" description="Polar residues" evidence="1">
    <location>
        <begin position="269"/>
        <end position="288"/>
    </location>
</feature>
<feature type="transmembrane region" description="Helical" evidence="2">
    <location>
        <begin position="558"/>
        <end position="580"/>
    </location>
</feature>
<dbReference type="Pfam" id="PF11374">
    <property type="entry name" value="DUF3176"/>
    <property type="match status" value="1"/>
</dbReference>
<gene>
    <name evidence="3" type="ORF">MAPG_11982</name>
</gene>
<keyword evidence="2" id="KW-0472">Membrane</keyword>
<evidence type="ECO:0000256" key="1">
    <source>
        <dbReference type="SAM" id="MobiDB-lite"/>
    </source>
</evidence>
<dbReference type="OrthoDB" id="5376804at2759"/>
<feature type="compositionally biased region" description="Polar residues" evidence="1">
    <location>
        <begin position="386"/>
        <end position="401"/>
    </location>
</feature>
<dbReference type="InterPro" id="IPR021514">
    <property type="entry name" value="DUF3176"/>
</dbReference>
<proteinExistence type="predicted"/>
<feature type="compositionally biased region" description="Basic and acidic residues" evidence="1">
    <location>
        <begin position="290"/>
        <end position="301"/>
    </location>
</feature>
<dbReference type="PANTHER" id="PTHR35394:SF5">
    <property type="entry name" value="DUF3176 DOMAIN-CONTAINING PROTEIN"/>
    <property type="match status" value="1"/>
</dbReference>
<name>A0A0H2UD07_MAGP6</name>
<dbReference type="AlphaFoldDB" id="A0A0H2UD07"/>
<dbReference type="EMBL" id="GL877067">
    <property type="protein sequence ID" value="KLU93041.1"/>
    <property type="molecule type" value="Genomic_DNA"/>
</dbReference>
<feature type="compositionally biased region" description="Pro residues" evidence="1">
    <location>
        <begin position="151"/>
        <end position="160"/>
    </location>
</feature>
<reference evidence="3" key="2">
    <citation type="submission" date="2011-03" db="EMBL/GenBank/DDBJ databases">
        <title>Annotation of Magnaporthe poae ATCC 64411.</title>
        <authorList>
            <person name="Ma L.-J."/>
            <person name="Dead R."/>
            <person name="Young S.K."/>
            <person name="Zeng Q."/>
            <person name="Gargeya S."/>
            <person name="Fitzgerald M."/>
            <person name="Haas B."/>
            <person name="Abouelleil A."/>
            <person name="Alvarado L."/>
            <person name="Arachchi H.M."/>
            <person name="Berlin A."/>
            <person name="Brown A."/>
            <person name="Chapman S.B."/>
            <person name="Chen Z."/>
            <person name="Dunbar C."/>
            <person name="Freedman E."/>
            <person name="Gearin G."/>
            <person name="Gellesch M."/>
            <person name="Goldberg J."/>
            <person name="Griggs A."/>
            <person name="Gujja S."/>
            <person name="Heiman D."/>
            <person name="Howarth C."/>
            <person name="Larson L."/>
            <person name="Lui A."/>
            <person name="MacDonald P.J.P."/>
            <person name="Mehta T."/>
            <person name="Montmayeur A."/>
            <person name="Murphy C."/>
            <person name="Neiman D."/>
            <person name="Pearson M."/>
            <person name="Priest M."/>
            <person name="Roberts A."/>
            <person name="Saif S."/>
            <person name="Shea T."/>
            <person name="Shenoy N."/>
            <person name="Sisk P."/>
            <person name="Stolte C."/>
            <person name="Sykes S."/>
            <person name="Yandava C."/>
            <person name="Wortman J."/>
            <person name="Nusbaum C."/>
            <person name="Birren B."/>
        </authorList>
    </citation>
    <scope>NUCLEOTIDE SEQUENCE</scope>
    <source>
        <strain evidence="3">ATCC 64411</strain>
    </source>
</reference>
<feature type="transmembrane region" description="Helical" evidence="2">
    <location>
        <begin position="526"/>
        <end position="546"/>
    </location>
</feature>